<protein>
    <recommendedName>
        <fullName evidence="3">Gag-like protein</fullName>
    </recommendedName>
</protein>
<gene>
    <name evidence="1" type="ORF">AAE3_LOCUS8323</name>
</gene>
<sequence>MLKVTSIVHTYDSLLLVTPTVSNPSDLDILRNFIHKSLPTGTPFEVTLPSSTSFIKILDVPYFDPKRLKITQEVLEKALCTSVHAEVLGTLDIVHCVLQHLGLPAGNLVPLCQRCWKWGHPTFACKAKQLSCTICLGPHKQKEHHQHAGCCKGNAKVKPPVLPTPRDQPCPHKGHCVNCHKDHTANSALCKFWAHRYVCEWIMAKYRQTNVGKPSGSK</sequence>
<name>A0A8S0XUB6_CYCAE</name>
<organism evidence="1 2">
    <name type="scientific">Cyclocybe aegerita</name>
    <name type="common">Black poplar mushroom</name>
    <name type="synonym">Agrocybe aegerita</name>
    <dbReference type="NCBI Taxonomy" id="1973307"/>
    <lineage>
        <taxon>Eukaryota</taxon>
        <taxon>Fungi</taxon>
        <taxon>Dikarya</taxon>
        <taxon>Basidiomycota</taxon>
        <taxon>Agaricomycotina</taxon>
        <taxon>Agaricomycetes</taxon>
        <taxon>Agaricomycetidae</taxon>
        <taxon>Agaricales</taxon>
        <taxon>Agaricineae</taxon>
        <taxon>Bolbitiaceae</taxon>
        <taxon>Cyclocybe</taxon>
    </lineage>
</organism>
<evidence type="ECO:0000313" key="2">
    <source>
        <dbReference type="Proteomes" id="UP000467700"/>
    </source>
</evidence>
<dbReference type="Proteomes" id="UP000467700">
    <property type="component" value="Unassembled WGS sequence"/>
</dbReference>
<evidence type="ECO:0008006" key="3">
    <source>
        <dbReference type="Google" id="ProtNLM"/>
    </source>
</evidence>
<evidence type="ECO:0000313" key="1">
    <source>
        <dbReference type="EMBL" id="CAA7265981.1"/>
    </source>
</evidence>
<dbReference type="EMBL" id="CACVBS010000052">
    <property type="protein sequence ID" value="CAA7265981.1"/>
    <property type="molecule type" value="Genomic_DNA"/>
</dbReference>
<reference evidence="1 2" key="1">
    <citation type="submission" date="2020-01" db="EMBL/GenBank/DDBJ databases">
        <authorList>
            <person name="Gupta K D."/>
        </authorList>
    </citation>
    <scope>NUCLEOTIDE SEQUENCE [LARGE SCALE GENOMIC DNA]</scope>
</reference>
<dbReference type="OrthoDB" id="2997340at2759"/>
<comment type="caution">
    <text evidence="1">The sequence shown here is derived from an EMBL/GenBank/DDBJ whole genome shotgun (WGS) entry which is preliminary data.</text>
</comment>
<keyword evidence="2" id="KW-1185">Reference proteome</keyword>
<dbReference type="AlphaFoldDB" id="A0A8S0XUB6"/>
<accession>A0A8S0XUB6</accession>
<proteinExistence type="predicted"/>